<proteinExistence type="predicted"/>
<evidence type="ECO:0000313" key="2">
    <source>
        <dbReference type="EMBL" id="KAL2046776.1"/>
    </source>
</evidence>
<dbReference type="EMBL" id="JBEFKJ010000003">
    <property type="protein sequence ID" value="KAL2046776.1"/>
    <property type="molecule type" value="Genomic_DNA"/>
</dbReference>
<evidence type="ECO:0000256" key="1">
    <source>
        <dbReference type="SAM" id="MobiDB-lite"/>
    </source>
</evidence>
<organism evidence="2 3">
    <name type="scientific">Stereocaulon virgatum</name>
    <dbReference type="NCBI Taxonomy" id="373712"/>
    <lineage>
        <taxon>Eukaryota</taxon>
        <taxon>Fungi</taxon>
        <taxon>Dikarya</taxon>
        <taxon>Ascomycota</taxon>
        <taxon>Pezizomycotina</taxon>
        <taxon>Lecanoromycetes</taxon>
        <taxon>OSLEUM clade</taxon>
        <taxon>Lecanoromycetidae</taxon>
        <taxon>Lecanorales</taxon>
        <taxon>Lecanorineae</taxon>
        <taxon>Stereocaulaceae</taxon>
        <taxon>Stereocaulon</taxon>
    </lineage>
</organism>
<reference evidence="2 3" key="1">
    <citation type="submission" date="2024-09" db="EMBL/GenBank/DDBJ databases">
        <title>Rethinking Asexuality: The Enigmatic Case of Functional Sexual Genes in Lepraria (Stereocaulaceae).</title>
        <authorList>
            <person name="Doellman M."/>
            <person name="Sun Y."/>
            <person name="Barcenas-Pena A."/>
            <person name="Lumbsch H.T."/>
            <person name="Grewe F."/>
        </authorList>
    </citation>
    <scope>NUCLEOTIDE SEQUENCE [LARGE SCALE GENOMIC DNA]</scope>
    <source>
        <strain evidence="2 3">Mercado 3170</strain>
    </source>
</reference>
<keyword evidence="3" id="KW-1185">Reference proteome</keyword>
<feature type="compositionally biased region" description="Basic and acidic residues" evidence="1">
    <location>
        <begin position="1"/>
        <end position="17"/>
    </location>
</feature>
<gene>
    <name evidence="2" type="ORF">N7G274_000794</name>
</gene>
<protein>
    <submittedName>
        <fullName evidence="2">Uncharacterized protein</fullName>
    </submittedName>
</protein>
<comment type="caution">
    <text evidence="2">The sequence shown here is derived from an EMBL/GenBank/DDBJ whole genome shotgun (WGS) entry which is preliminary data.</text>
</comment>
<evidence type="ECO:0000313" key="3">
    <source>
        <dbReference type="Proteomes" id="UP001590950"/>
    </source>
</evidence>
<dbReference type="Proteomes" id="UP001590950">
    <property type="component" value="Unassembled WGS sequence"/>
</dbReference>
<feature type="region of interest" description="Disordered" evidence="1">
    <location>
        <begin position="1"/>
        <end position="27"/>
    </location>
</feature>
<name>A0ABR4APN4_9LECA</name>
<accession>A0ABR4APN4</accession>
<sequence>MIGKRSKEETEPVEPKLKKLKPTQNDLQIRQVEDVSDSEEDHGHLMNAQFLAAPKQSTRRSNAALIKFSQTVDKRKQRLYDLLDERGLKFMEEDKDLHRSIFTISSRTYSNDLEMATAMPKSVLKNTTIAKSLKSTVYNASRSGIVLSRDLLAHYDRGCQQITSVEGILRIKSGPKGDLQILQSAIDQQGEKIKSEVGQYLYGSRKPTKEHPGGDASVGDDEIWSRLAVIGATSEEGKTEKNGGTGWAVTAKQMQRGVRRIIKHLPEDSE</sequence>